<evidence type="ECO:0000313" key="3">
    <source>
        <dbReference type="Proteomes" id="UP001633002"/>
    </source>
</evidence>
<feature type="compositionally biased region" description="Basic and acidic residues" evidence="1">
    <location>
        <begin position="57"/>
        <end position="73"/>
    </location>
</feature>
<reference evidence="2 3" key="1">
    <citation type="submission" date="2024-09" db="EMBL/GenBank/DDBJ databases">
        <title>Chromosome-scale assembly of Riccia sorocarpa.</title>
        <authorList>
            <person name="Paukszto L."/>
        </authorList>
    </citation>
    <scope>NUCLEOTIDE SEQUENCE [LARGE SCALE GENOMIC DNA]</scope>
    <source>
        <strain evidence="2">LP-2024</strain>
        <tissue evidence="2">Aerial parts of the thallus</tissue>
    </source>
</reference>
<evidence type="ECO:0000313" key="2">
    <source>
        <dbReference type="EMBL" id="KAL3678026.1"/>
    </source>
</evidence>
<gene>
    <name evidence="2" type="ORF">R1sor_020982</name>
</gene>
<keyword evidence="3" id="KW-1185">Reference proteome</keyword>
<organism evidence="2 3">
    <name type="scientific">Riccia sorocarpa</name>
    <dbReference type="NCBI Taxonomy" id="122646"/>
    <lineage>
        <taxon>Eukaryota</taxon>
        <taxon>Viridiplantae</taxon>
        <taxon>Streptophyta</taxon>
        <taxon>Embryophyta</taxon>
        <taxon>Marchantiophyta</taxon>
        <taxon>Marchantiopsida</taxon>
        <taxon>Marchantiidae</taxon>
        <taxon>Marchantiales</taxon>
        <taxon>Ricciaceae</taxon>
        <taxon>Riccia</taxon>
    </lineage>
</organism>
<comment type="caution">
    <text evidence="2">The sequence shown here is derived from an EMBL/GenBank/DDBJ whole genome shotgun (WGS) entry which is preliminary data.</text>
</comment>
<dbReference type="EMBL" id="JBJQOH010000007">
    <property type="protein sequence ID" value="KAL3678026.1"/>
    <property type="molecule type" value="Genomic_DNA"/>
</dbReference>
<name>A0ABD3GJE8_9MARC</name>
<feature type="region of interest" description="Disordered" evidence="1">
    <location>
        <begin position="45"/>
        <end position="73"/>
    </location>
</feature>
<evidence type="ECO:0000256" key="1">
    <source>
        <dbReference type="SAM" id="MobiDB-lite"/>
    </source>
</evidence>
<accession>A0ABD3GJE8</accession>
<sequence length="73" mass="8012">MNKSVFLAANKPPSCGRLQFARDYLQSGSAAWLYIPLLAFGNPPSWTDEQSPESDQEGGRKVSKEVKLQEAAV</sequence>
<proteinExistence type="predicted"/>
<protein>
    <submittedName>
        <fullName evidence="2">Uncharacterized protein</fullName>
    </submittedName>
</protein>
<dbReference type="AlphaFoldDB" id="A0ABD3GJE8"/>
<dbReference type="Proteomes" id="UP001633002">
    <property type="component" value="Unassembled WGS sequence"/>
</dbReference>